<dbReference type="RefSeq" id="XP_064662732.1">
    <property type="nucleotide sequence ID" value="XM_064798405.1"/>
</dbReference>
<keyword evidence="4" id="KW-1185">Reference proteome</keyword>
<dbReference type="PANTHER" id="PTHR37576:SF2">
    <property type="entry name" value="DEFECT AT LOW TEMPERATURE PROTEIN 1"/>
    <property type="match status" value="1"/>
</dbReference>
<reference evidence="3 4" key="1">
    <citation type="submission" date="2023-08" db="EMBL/GenBank/DDBJ databases">
        <title>Black Yeasts Isolated from many extreme environments.</title>
        <authorList>
            <person name="Coleine C."/>
            <person name="Stajich J.E."/>
            <person name="Selbmann L."/>
        </authorList>
    </citation>
    <scope>NUCLEOTIDE SEQUENCE [LARGE SCALE GENOMIC DNA]</scope>
    <source>
        <strain evidence="3 4">CCFEE 5935</strain>
    </source>
</reference>
<comment type="caution">
    <text evidence="3">The sequence shown here is derived from an EMBL/GenBank/DDBJ whole genome shotgun (WGS) entry which is preliminary data.</text>
</comment>
<sequence>MSLPNERLPGLATVDGTAKGPDNDRPEIDHKSSRTNTVQADNHASIDKDSLATLVTASSEASSPATLCPSAESPCQATATLSTDTEKGPYVTTHPLEQHRINWRPSFLRIAPLVGLGALLFAVLSTVASFAILKASDGDAVADWKYQPTVYLAILTALSNKALSFAVVQGTVVTWWLKALAGTTLKDMHEDWGVGQFLFRAMVSGRRFNALALACLCGTLVAMDGPLLQRASSVTSSTPQQPIPLNVSITPTVPAYFTGWSEYSLYPLLSTDFTKDFLPIVREYIDQSPIIGVTGCSGTCTGTVRAPALAVTECYTTLSYINYAEPLPKQEQAAYDDIQAVPTNRTVFFVVPISVNNTIANDVSENLILGTRISDNAVAETCAGNLNTTSCYLRSAVAEYPITVTDGTVTFAEPPSNPKIIALAENAAITDRTIAEYDLHYPPVPSYVRTTLSGMAHIAQWSFATWGALVPSPVEGDTPVLAWKQSSPLAFGHLTNYVDWDYQNACAPAWSDPRDDAMAILNEMMFRKSRAAGGQYSDFLDLGLTTCASRNPGTGVYTAQHYDESWLKSRIDDGWDIHYDITGTPVSEINVFQSNFTYFVGAAVVEILCILAILYTFWGFWNLGHSTSFSPVEIAKAFDAPILKSAPSNVNARRMANFEGDRNVQYGLTTDELTSGEHAGLLGTEKLAVADVARVRTVTGRRRSVAEYYDLLKAFLMERRRLMRERREARKA</sequence>
<accession>A0AAV9PJA8</accession>
<evidence type="ECO:0000256" key="1">
    <source>
        <dbReference type="SAM" id="MobiDB-lite"/>
    </source>
</evidence>
<evidence type="ECO:0000313" key="4">
    <source>
        <dbReference type="Proteomes" id="UP001337655"/>
    </source>
</evidence>
<dbReference type="PANTHER" id="PTHR37576">
    <property type="entry name" value="DEFECT AT LOW TEMPERATURE PROTEIN 1"/>
    <property type="match status" value="1"/>
</dbReference>
<protein>
    <submittedName>
        <fullName evidence="3">Uncharacterized protein</fullName>
    </submittedName>
</protein>
<gene>
    <name evidence="3" type="ORF">LTR77_001143</name>
</gene>
<organism evidence="3 4">
    <name type="scientific">Saxophila tyrrhenica</name>
    <dbReference type="NCBI Taxonomy" id="1690608"/>
    <lineage>
        <taxon>Eukaryota</taxon>
        <taxon>Fungi</taxon>
        <taxon>Dikarya</taxon>
        <taxon>Ascomycota</taxon>
        <taxon>Pezizomycotina</taxon>
        <taxon>Dothideomycetes</taxon>
        <taxon>Dothideomycetidae</taxon>
        <taxon>Mycosphaerellales</taxon>
        <taxon>Extremaceae</taxon>
        <taxon>Saxophila</taxon>
    </lineage>
</organism>
<keyword evidence="2" id="KW-0472">Membrane</keyword>
<feature type="transmembrane region" description="Helical" evidence="2">
    <location>
        <begin position="152"/>
        <end position="177"/>
    </location>
</feature>
<dbReference type="Proteomes" id="UP001337655">
    <property type="component" value="Unassembled WGS sequence"/>
</dbReference>
<dbReference type="GeneID" id="89922491"/>
<evidence type="ECO:0000256" key="2">
    <source>
        <dbReference type="SAM" id="Phobius"/>
    </source>
</evidence>
<keyword evidence="2" id="KW-1133">Transmembrane helix</keyword>
<dbReference type="InterPro" id="IPR021514">
    <property type="entry name" value="DUF3176"/>
</dbReference>
<keyword evidence="2" id="KW-0812">Transmembrane</keyword>
<evidence type="ECO:0000313" key="3">
    <source>
        <dbReference type="EMBL" id="KAK5174063.1"/>
    </source>
</evidence>
<feature type="transmembrane region" description="Helical" evidence="2">
    <location>
        <begin position="596"/>
        <end position="621"/>
    </location>
</feature>
<name>A0AAV9PJA8_9PEZI</name>
<feature type="region of interest" description="Disordered" evidence="1">
    <location>
        <begin position="1"/>
        <end position="43"/>
    </location>
</feature>
<dbReference type="EMBL" id="JAVRRT010000002">
    <property type="protein sequence ID" value="KAK5174063.1"/>
    <property type="molecule type" value="Genomic_DNA"/>
</dbReference>
<dbReference type="AlphaFoldDB" id="A0AAV9PJA8"/>
<feature type="transmembrane region" description="Helical" evidence="2">
    <location>
        <begin position="110"/>
        <end position="132"/>
    </location>
</feature>
<feature type="compositionally biased region" description="Basic and acidic residues" evidence="1">
    <location>
        <begin position="21"/>
        <end position="32"/>
    </location>
</feature>
<proteinExistence type="predicted"/>
<dbReference type="Pfam" id="PF11374">
    <property type="entry name" value="DUF3176"/>
    <property type="match status" value="1"/>
</dbReference>